<keyword evidence="2" id="KW-0808">Transferase</keyword>
<dbReference type="SUPFAM" id="SSF56112">
    <property type="entry name" value="Protein kinase-like (PK-like)"/>
    <property type="match status" value="1"/>
</dbReference>
<dbReference type="PANTHER" id="PTHR40086">
    <property type="entry name" value="PHOSPHOTRANSFERASE YTMP-RELATED"/>
    <property type="match status" value="1"/>
</dbReference>
<organism evidence="2 3">
    <name type="scientific">Suicoccus acidiformans</name>
    <dbReference type="NCBI Taxonomy" id="2036206"/>
    <lineage>
        <taxon>Bacteria</taxon>
        <taxon>Bacillati</taxon>
        <taxon>Bacillota</taxon>
        <taxon>Bacilli</taxon>
        <taxon>Lactobacillales</taxon>
        <taxon>Aerococcaceae</taxon>
        <taxon>Suicoccus</taxon>
    </lineage>
</organism>
<feature type="domain" description="Aminoglycoside phosphotransferase" evidence="1">
    <location>
        <begin position="42"/>
        <end position="227"/>
    </location>
</feature>
<accession>A0A347WJ55</accession>
<dbReference type="PANTHER" id="PTHR40086:SF1">
    <property type="entry name" value="CELL CYCLE REGULATOR CCRZ"/>
    <property type="match status" value="1"/>
</dbReference>
<gene>
    <name evidence="2" type="ORF">CL176_03185</name>
</gene>
<sequence length="262" mass="31696">MIYQDDDWELLPLEDSETGEAFMGIRQDEKVFLKRNTSPFTTALSAKGFTPKLMWTQRTYSGDTLTAQEWKDGRLLTNEEMDRSDVIDTIRRYHHSEDLLAMLKRVGGEIYRPVNFIEYYYKDLPSQLQAHRLFNEVITFLEDSVEESFYHARLVVCHGDLHHNNFLWDEENQHLYLVDWENVHISDPLSDITNLLVRYIRPSDWTRWLEEYGYDFDEEAFYERVRWYSLINILYFVKQYHGESRHYKMNEMILLLKQIYEN</sequence>
<dbReference type="RefSeq" id="WP_118990028.1">
    <property type="nucleotide sequence ID" value="NZ_CP023434.1"/>
</dbReference>
<dbReference type="Proteomes" id="UP000263232">
    <property type="component" value="Chromosome"/>
</dbReference>
<evidence type="ECO:0000313" key="3">
    <source>
        <dbReference type="Proteomes" id="UP000263232"/>
    </source>
</evidence>
<dbReference type="GO" id="GO:0016740">
    <property type="term" value="F:transferase activity"/>
    <property type="evidence" value="ECO:0007669"/>
    <property type="project" value="UniProtKB-KW"/>
</dbReference>
<dbReference type="Gene3D" id="3.90.1200.10">
    <property type="match status" value="1"/>
</dbReference>
<name>A0A347WJ55_9LACT</name>
<keyword evidence="3" id="KW-1185">Reference proteome</keyword>
<dbReference type="Pfam" id="PF01636">
    <property type="entry name" value="APH"/>
    <property type="match status" value="1"/>
</dbReference>
<dbReference type="InterPro" id="IPR052077">
    <property type="entry name" value="CcrZ_PhaseVar_Mediator"/>
</dbReference>
<reference evidence="2 3" key="1">
    <citation type="submission" date="2017-09" db="EMBL/GenBank/DDBJ databases">
        <title>Complete genome sequence of Oxytococcus suis strain ZY16052.</title>
        <authorList>
            <person name="Li F."/>
        </authorList>
    </citation>
    <scope>NUCLEOTIDE SEQUENCE [LARGE SCALE GENOMIC DNA]</scope>
    <source>
        <strain evidence="2 3">ZY16052</strain>
    </source>
</reference>
<dbReference type="InterPro" id="IPR011009">
    <property type="entry name" value="Kinase-like_dom_sf"/>
</dbReference>
<evidence type="ECO:0000313" key="2">
    <source>
        <dbReference type="EMBL" id="AXY25112.1"/>
    </source>
</evidence>
<protein>
    <submittedName>
        <fullName evidence="2">Phosphotransferase</fullName>
    </submittedName>
</protein>
<dbReference type="InterPro" id="IPR002575">
    <property type="entry name" value="Aminoglycoside_PTrfase"/>
</dbReference>
<dbReference type="AlphaFoldDB" id="A0A347WJ55"/>
<evidence type="ECO:0000259" key="1">
    <source>
        <dbReference type="Pfam" id="PF01636"/>
    </source>
</evidence>
<dbReference type="OrthoDB" id="3171511at2"/>
<proteinExistence type="predicted"/>
<dbReference type="EMBL" id="CP023434">
    <property type="protein sequence ID" value="AXY25112.1"/>
    <property type="molecule type" value="Genomic_DNA"/>
</dbReference>
<dbReference type="KEGG" id="abae:CL176_03185"/>